<dbReference type="AlphaFoldDB" id="A0A9D1MC41"/>
<gene>
    <name evidence="2" type="ORF">IAA61_06520</name>
</gene>
<sequence>MEDIKSFHCPCCGAPLVFSGGKQKLHCESCGNDFEPDAVREFAEDDERTKADSKYDWTDYEPRKFGAAEGRMLASYSCPSCGAEITGDINMGTFICPYCGNSSVVMHTFSGAYMPDYVIPFRIDKKEAMKRFLDNAKGKIFIPKQFKESAKLKEISGMYVPFWMFDCDVTGEATFRGIRVRSWSDGSYNYTRHDHYMLYRSGSAVFKNVPVDASTRAEDQYMDSLEPFDYNDAMDFSTAYLAGYLADKYDVSAEESIKRANERIKQSFADMLRSTTAGYGTVSVNGTRVEFSNGRIRYALMPVWWLNIKYKDKMYRFAMNGQTGKAVGDYPVSRSKLAAFFCGTFAVLGAAAAAIWYFI</sequence>
<organism evidence="2 3">
    <name type="scientific">Candidatus Ornithomonoglobus merdipullorum</name>
    <dbReference type="NCBI Taxonomy" id="2840895"/>
    <lineage>
        <taxon>Bacteria</taxon>
        <taxon>Bacillati</taxon>
        <taxon>Bacillota</taxon>
        <taxon>Clostridia</taxon>
        <taxon>Candidatus Ornithomonoglobus</taxon>
    </lineage>
</organism>
<evidence type="ECO:0000313" key="3">
    <source>
        <dbReference type="Proteomes" id="UP000824109"/>
    </source>
</evidence>
<protein>
    <recommendedName>
        <fullName evidence="4">DNA-directed RNA polymerase subunit P</fullName>
    </recommendedName>
</protein>
<feature type="transmembrane region" description="Helical" evidence="1">
    <location>
        <begin position="337"/>
        <end position="358"/>
    </location>
</feature>
<reference evidence="2" key="1">
    <citation type="submission" date="2020-10" db="EMBL/GenBank/DDBJ databases">
        <authorList>
            <person name="Gilroy R."/>
        </authorList>
    </citation>
    <scope>NUCLEOTIDE SEQUENCE</scope>
    <source>
        <strain evidence="2">USAMLcec3-3695</strain>
    </source>
</reference>
<keyword evidence="1" id="KW-0472">Membrane</keyword>
<keyword evidence="1" id="KW-1133">Transmembrane helix</keyword>
<dbReference type="Gene3D" id="2.20.28.30">
    <property type="entry name" value="RNA polymerase ii, chain L"/>
    <property type="match status" value="1"/>
</dbReference>
<keyword evidence="1" id="KW-0812">Transmembrane</keyword>
<proteinExistence type="predicted"/>
<dbReference type="PANTHER" id="PTHR37826">
    <property type="entry name" value="FLOTILLIN BAND_7_5 DOMAIN PROTEIN"/>
    <property type="match status" value="1"/>
</dbReference>
<evidence type="ECO:0008006" key="4">
    <source>
        <dbReference type="Google" id="ProtNLM"/>
    </source>
</evidence>
<name>A0A9D1MC41_9FIRM</name>
<evidence type="ECO:0000256" key="1">
    <source>
        <dbReference type="SAM" id="Phobius"/>
    </source>
</evidence>
<reference evidence="2" key="2">
    <citation type="journal article" date="2021" name="PeerJ">
        <title>Extensive microbial diversity within the chicken gut microbiome revealed by metagenomics and culture.</title>
        <authorList>
            <person name="Gilroy R."/>
            <person name="Ravi A."/>
            <person name="Getino M."/>
            <person name="Pursley I."/>
            <person name="Horton D.L."/>
            <person name="Alikhan N.F."/>
            <person name="Baker D."/>
            <person name="Gharbi K."/>
            <person name="Hall N."/>
            <person name="Watson M."/>
            <person name="Adriaenssens E.M."/>
            <person name="Foster-Nyarko E."/>
            <person name="Jarju S."/>
            <person name="Secka A."/>
            <person name="Antonio M."/>
            <person name="Oren A."/>
            <person name="Chaudhuri R.R."/>
            <person name="La Ragione R."/>
            <person name="Hildebrand F."/>
            <person name="Pallen M.J."/>
        </authorList>
    </citation>
    <scope>NUCLEOTIDE SEQUENCE</scope>
    <source>
        <strain evidence="2">USAMLcec3-3695</strain>
    </source>
</reference>
<comment type="caution">
    <text evidence="2">The sequence shown here is derived from an EMBL/GenBank/DDBJ whole genome shotgun (WGS) entry which is preliminary data.</text>
</comment>
<dbReference type="PANTHER" id="PTHR37826:SF3">
    <property type="entry name" value="J DOMAIN-CONTAINING PROTEIN"/>
    <property type="match status" value="1"/>
</dbReference>
<evidence type="ECO:0000313" key="2">
    <source>
        <dbReference type="EMBL" id="HIU57450.1"/>
    </source>
</evidence>
<dbReference type="EMBL" id="DVNB01000069">
    <property type="protein sequence ID" value="HIU57450.1"/>
    <property type="molecule type" value="Genomic_DNA"/>
</dbReference>
<accession>A0A9D1MC41</accession>
<dbReference type="Proteomes" id="UP000824109">
    <property type="component" value="Unassembled WGS sequence"/>
</dbReference>